<dbReference type="AlphaFoldDB" id="A0A8S0URT1"/>
<dbReference type="Gramene" id="OE9A120639T1">
    <property type="protein sequence ID" value="OE9A120639C1"/>
    <property type="gene ID" value="OE9A120639"/>
</dbReference>
<protein>
    <submittedName>
        <fullName evidence="1">Uncharacterized protein</fullName>
    </submittedName>
</protein>
<accession>A0A8S0URT1</accession>
<name>A0A8S0URT1_OLEEU</name>
<reference evidence="1 2" key="1">
    <citation type="submission" date="2019-12" db="EMBL/GenBank/DDBJ databases">
        <authorList>
            <person name="Alioto T."/>
            <person name="Alioto T."/>
            <person name="Gomez Garrido J."/>
        </authorList>
    </citation>
    <scope>NUCLEOTIDE SEQUENCE [LARGE SCALE GENOMIC DNA]</scope>
</reference>
<dbReference type="Proteomes" id="UP000594638">
    <property type="component" value="Unassembled WGS sequence"/>
</dbReference>
<gene>
    <name evidence="1" type="ORF">OLEA9_A120639</name>
</gene>
<keyword evidence="2" id="KW-1185">Reference proteome</keyword>
<evidence type="ECO:0000313" key="1">
    <source>
        <dbReference type="EMBL" id="CAA3021445.1"/>
    </source>
</evidence>
<sequence length="49" mass="5596">MAQAKKLGDGGWARYDMVDVAELQEKRRSIDKVWLPSCLAKKSQTICRN</sequence>
<comment type="caution">
    <text evidence="1">The sequence shown here is derived from an EMBL/GenBank/DDBJ whole genome shotgun (WGS) entry which is preliminary data.</text>
</comment>
<evidence type="ECO:0000313" key="2">
    <source>
        <dbReference type="Proteomes" id="UP000594638"/>
    </source>
</evidence>
<proteinExistence type="predicted"/>
<organism evidence="1 2">
    <name type="scientific">Olea europaea subsp. europaea</name>
    <dbReference type="NCBI Taxonomy" id="158383"/>
    <lineage>
        <taxon>Eukaryota</taxon>
        <taxon>Viridiplantae</taxon>
        <taxon>Streptophyta</taxon>
        <taxon>Embryophyta</taxon>
        <taxon>Tracheophyta</taxon>
        <taxon>Spermatophyta</taxon>
        <taxon>Magnoliopsida</taxon>
        <taxon>eudicotyledons</taxon>
        <taxon>Gunneridae</taxon>
        <taxon>Pentapetalae</taxon>
        <taxon>asterids</taxon>
        <taxon>lamiids</taxon>
        <taxon>Lamiales</taxon>
        <taxon>Oleaceae</taxon>
        <taxon>Oleeae</taxon>
        <taxon>Olea</taxon>
    </lineage>
</organism>
<dbReference type="EMBL" id="CACTIH010009055">
    <property type="protein sequence ID" value="CAA3021445.1"/>
    <property type="molecule type" value="Genomic_DNA"/>
</dbReference>